<dbReference type="InterPro" id="IPR025051">
    <property type="entry name" value="DUF3990"/>
</dbReference>
<dbReference type="EMBL" id="JAEPRJ010000001">
    <property type="protein sequence ID" value="MBK5898064.1"/>
    <property type="molecule type" value="Genomic_DNA"/>
</dbReference>
<sequence>MILYHGSYLEVSKPDLEHSRLNVDFGKGFYTTPILEQAENWCKKVRSEGKEGIVSVYEFSEEAFESLKTLKFDSYSEEWLDFVVNCRLSKDKSDYDIVIGGVANDKVFNTIELFFDGLIEKKEAINRLRYEKPNLQICFRSEESLKYLHFERSEIIC</sequence>
<proteinExistence type="predicted"/>
<evidence type="ECO:0000313" key="2">
    <source>
        <dbReference type="Proteomes" id="UP000604730"/>
    </source>
</evidence>
<gene>
    <name evidence="1" type="ORF">JJN12_09805</name>
</gene>
<dbReference type="RefSeq" id="WP_208429507.1">
    <property type="nucleotide sequence ID" value="NZ_JAEPRJ010000001.1"/>
</dbReference>
<keyword evidence="2" id="KW-1185">Reference proteome</keyword>
<evidence type="ECO:0000313" key="1">
    <source>
        <dbReference type="EMBL" id="MBK5898064.1"/>
    </source>
</evidence>
<comment type="caution">
    <text evidence="1">The sequence shown here is derived from an EMBL/GenBank/DDBJ whole genome shotgun (WGS) entry which is preliminary data.</text>
</comment>
<dbReference type="Proteomes" id="UP000604730">
    <property type="component" value="Unassembled WGS sequence"/>
</dbReference>
<organism evidence="1 2">
    <name type="scientific">Catonella massiliensis</name>
    <dbReference type="NCBI Taxonomy" id="2799636"/>
    <lineage>
        <taxon>Bacteria</taxon>
        <taxon>Bacillati</taxon>
        <taxon>Bacillota</taxon>
        <taxon>Clostridia</taxon>
        <taxon>Lachnospirales</taxon>
        <taxon>Lachnospiraceae</taxon>
        <taxon>Catonella</taxon>
    </lineage>
</organism>
<dbReference type="Pfam" id="PF13151">
    <property type="entry name" value="DUF3990"/>
    <property type="match status" value="1"/>
</dbReference>
<name>A0ABS1J2F4_9FIRM</name>
<protein>
    <submittedName>
        <fullName evidence="1">DUF3990 domain-containing protein</fullName>
    </submittedName>
</protein>
<accession>A0ABS1J2F4</accession>
<reference evidence="1 2" key="1">
    <citation type="submission" date="2021-01" db="EMBL/GenBank/DDBJ databases">
        <title>Isolation and description of Catonella massiliensis sp. nov., a novel Catonella species, isolated from a stable periodontitis subject.</title>
        <authorList>
            <person name="Antezack A."/>
            <person name="Boxberger M."/>
            <person name="La Scola B."/>
            <person name="Monnet-Corti V."/>
        </authorList>
    </citation>
    <scope>NUCLEOTIDE SEQUENCE [LARGE SCALE GENOMIC DNA]</scope>
    <source>
        <strain evidence="1 2">Marseille-Q4567</strain>
    </source>
</reference>